<dbReference type="PANTHER" id="PTHR22870:SF350">
    <property type="entry name" value="F12P19.9 PROTEIN"/>
    <property type="match status" value="1"/>
</dbReference>
<keyword evidence="1" id="KW-0479">Metal-binding</keyword>
<feature type="repeat" description="RCC1" evidence="6">
    <location>
        <begin position="392"/>
        <end position="443"/>
    </location>
</feature>
<dbReference type="SUPFAM" id="SSF50985">
    <property type="entry name" value="RCC1/BLIP-II"/>
    <property type="match status" value="1"/>
</dbReference>
<evidence type="ECO:0000256" key="6">
    <source>
        <dbReference type="PROSITE-ProRule" id="PRU00235"/>
    </source>
</evidence>
<reference evidence="10" key="1">
    <citation type="submission" date="2022-06" db="EMBL/GenBank/DDBJ databases">
        <title>Uncovering the hologenomic basis of an extraordinary plant invasion.</title>
        <authorList>
            <person name="Bieker V.C."/>
            <person name="Martin M.D."/>
            <person name="Gilbert T."/>
            <person name="Hodgins K."/>
            <person name="Battlay P."/>
            <person name="Petersen B."/>
            <person name="Wilson J."/>
        </authorList>
    </citation>
    <scope>NUCLEOTIDE SEQUENCE</scope>
    <source>
        <strain evidence="10">AA19_3_7</strain>
        <tissue evidence="10">Leaf</tissue>
    </source>
</reference>
<dbReference type="Proteomes" id="UP001206925">
    <property type="component" value="Unassembled WGS sequence"/>
</dbReference>
<evidence type="ECO:0000313" key="10">
    <source>
        <dbReference type="EMBL" id="KAI7727457.1"/>
    </source>
</evidence>
<feature type="domain" description="BRX" evidence="9">
    <location>
        <begin position="843"/>
        <end position="898"/>
    </location>
</feature>
<dbReference type="PANTHER" id="PTHR22870">
    <property type="entry name" value="REGULATOR OF CHROMOSOME CONDENSATION"/>
    <property type="match status" value="1"/>
</dbReference>
<dbReference type="InterPro" id="IPR058923">
    <property type="entry name" value="RCC1-like_dom"/>
</dbReference>
<evidence type="ECO:0000256" key="1">
    <source>
        <dbReference type="ARBA" id="ARBA00022723"/>
    </source>
</evidence>
<dbReference type="Pfam" id="PF16457">
    <property type="entry name" value="PH_12"/>
    <property type="match status" value="1"/>
</dbReference>
<evidence type="ECO:0000259" key="9">
    <source>
        <dbReference type="PROSITE" id="PS51514"/>
    </source>
</evidence>
<dbReference type="PRINTS" id="PR00633">
    <property type="entry name" value="RCCNDNSATION"/>
</dbReference>
<dbReference type="SUPFAM" id="SSF57903">
    <property type="entry name" value="FYVE/PHD zinc finger"/>
    <property type="match status" value="1"/>
</dbReference>
<dbReference type="Pfam" id="PF08381">
    <property type="entry name" value="BRX"/>
    <property type="match status" value="1"/>
</dbReference>
<dbReference type="Gene3D" id="2.30.29.30">
    <property type="entry name" value="Pleckstrin-homology domain (PH domain)/Phosphotyrosine-binding domain (PTB)"/>
    <property type="match status" value="1"/>
</dbReference>
<dbReference type="InterPro" id="IPR000408">
    <property type="entry name" value="Reg_chr_condens"/>
</dbReference>
<dbReference type="InterPro" id="IPR013083">
    <property type="entry name" value="Znf_RING/FYVE/PHD"/>
</dbReference>
<evidence type="ECO:0000259" key="8">
    <source>
        <dbReference type="PROSITE" id="PS50178"/>
    </source>
</evidence>
<proteinExistence type="predicted"/>
<name>A0AAD5BQ37_AMBAR</name>
<dbReference type="EMBL" id="JAMZMK010011376">
    <property type="protein sequence ID" value="KAI7727457.1"/>
    <property type="molecule type" value="Genomic_DNA"/>
</dbReference>
<keyword evidence="2" id="KW-0677">Repeat</keyword>
<dbReference type="Pfam" id="PF25390">
    <property type="entry name" value="WD40_RLD"/>
    <property type="match status" value="1"/>
</dbReference>
<feature type="compositionally biased region" description="Polar residues" evidence="7">
    <location>
        <begin position="747"/>
        <end position="762"/>
    </location>
</feature>
<feature type="repeat" description="RCC1" evidence="6">
    <location>
        <begin position="555"/>
        <end position="606"/>
    </location>
</feature>
<dbReference type="InterPro" id="IPR011993">
    <property type="entry name" value="PH-like_dom_sf"/>
</dbReference>
<evidence type="ECO:0000256" key="7">
    <source>
        <dbReference type="SAM" id="MobiDB-lite"/>
    </source>
</evidence>
<feature type="repeat" description="RCC1" evidence="6">
    <location>
        <begin position="345"/>
        <end position="391"/>
    </location>
</feature>
<feature type="repeat" description="RCC1" evidence="6">
    <location>
        <begin position="503"/>
        <end position="554"/>
    </location>
</feature>
<feature type="region of interest" description="Disordered" evidence="7">
    <location>
        <begin position="786"/>
        <end position="806"/>
    </location>
</feature>
<evidence type="ECO:0000256" key="2">
    <source>
        <dbReference type="ARBA" id="ARBA00022737"/>
    </source>
</evidence>
<dbReference type="PROSITE" id="PS51514">
    <property type="entry name" value="BRX"/>
    <property type="match status" value="1"/>
</dbReference>
<comment type="caution">
    <text evidence="10">The sequence shown here is derived from an EMBL/GenBank/DDBJ whole genome shotgun (WGS) entry which is preliminary data.</text>
</comment>
<dbReference type="InterPro" id="IPR001849">
    <property type="entry name" value="PH_domain"/>
</dbReference>
<dbReference type="InterPro" id="IPR000306">
    <property type="entry name" value="Znf_FYVE"/>
</dbReference>
<dbReference type="SUPFAM" id="SSF50729">
    <property type="entry name" value="PH domain-like"/>
    <property type="match status" value="1"/>
</dbReference>
<dbReference type="Gene3D" id="3.30.40.10">
    <property type="entry name" value="Zinc/RING finger domain, C3HC4 (zinc finger)"/>
    <property type="match status" value="1"/>
</dbReference>
<dbReference type="PROSITE" id="PS50012">
    <property type="entry name" value="RCC1_3"/>
    <property type="match status" value="6"/>
</dbReference>
<evidence type="ECO:0000256" key="3">
    <source>
        <dbReference type="ARBA" id="ARBA00022771"/>
    </source>
</evidence>
<keyword evidence="11" id="KW-1185">Reference proteome</keyword>
<dbReference type="CDD" id="cd13365">
    <property type="entry name" value="PH_PLC_plant-like"/>
    <property type="match status" value="1"/>
</dbReference>
<dbReference type="InterPro" id="IPR051210">
    <property type="entry name" value="Ub_ligase/GEF_domain"/>
</dbReference>
<dbReference type="InterPro" id="IPR017455">
    <property type="entry name" value="Znf_FYVE-rel"/>
</dbReference>
<dbReference type="GO" id="GO:0008270">
    <property type="term" value="F:zinc ion binding"/>
    <property type="evidence" value="ECO:0007669"/>
    <property type="project" value="UniProtKB-KW"/>
</dbReference>
<evidence type="ECO:0000256" key="5">
    <source>
        <dbReference type="PROSITE-ProRule" id="PRU00091"/>
    </source>
</evidence>
<keyword evidence="4" id="KW-0862">Zinc</keyword>
<accession>A0AAD5BQ37</accession>
<dbReference type="PROSITE" id="PS00626">
    <property type="entry name" value="RCC1_2"/>
    <property type="match status" value="1"/>
</dbReference>
<feature type="repeat" description="RCC1" evidence="6">
    <location>
        <begin position="451"/>
        <end position="502"/>
    </location>
</feature>
<feature type="repeat" description="RCC1" evidence="6">
    <location>
        <begin position="297"/>
        <end position="344"/>
    </location>
</feature>
<dbReference type="InterPro" id="IPR013591">
    <property type="entry name" value="Brevis_radix_dom"/>
</dbReference>
<dbReference type="InterPro" id="IPR009091">
    <property type="entry name" value="RCC1/BLIP-II"/>
</dbReference>
<keyword evidence="3 5" id="KW-0863">Zinc-finger</keyword>
<sequence length="906" mass="99582">MGERMLALTPSDRALEQAIVSLKKGAYILKYGRRGKPKLCPFRLSTDERTLIWFSGKEERQLQLSSVTSIIHGHRTRKLQPERECHSFSLIYVMNQAESSLDLICKDKHQADSWFLGLKAVISRCQGHFRQLEYQTRAQNCINSPTSFIRRKYNLGFQKETTKMAQVRSICASPASIPSLSDRCFSDGLSHSSDSLYSRSSLSSVHNLTDCVVPHSPCLKHEEPENTPQVASRFLPPALELSPKPKRTKLSDVLIWGEGIENGEDALLPTVLDSVSMLDVVQISLAGTHAVLATKHGEVFCWGEGKSGRVGHIVNCPKEVGTLGGVRVKSVSCSEYQTCALTVTGELYTWGENWSGQSSRWLPRRVSGILDGIHVSKVACGEWHTAIVSNSGQLFTYGDGTFGVLGHGNCQSLAEPKQVESLKGMRVKSIACGTWHTAAVVAVMKSSTPAGKLFTWGDGDKGRLGHGNPETIDTPTCVMSLIGHEFVQVSCGRMLTVGLTTTGMVYTIGSSVHGQLGNPQAPDNSITLVQGKLKFEFVQEVASGSYHVAVLTSKGNVYTWGKGANGQLGVGDTEDRSSPTLVESLRHRKVQNISCGSSSTAAICLHKSVTFGSDQSACRGCNKEFGFMKKKHSCYNCGFSFCGMCSGNKSKNACLAPDEAKPARVCDSCFKSLSVQVLKVENLTPRPLLIKTLPEETADRGPGSSLDLDYELGSLLMNRGPRWGQVSSPASFRKQSKEEPLSRISVRVNSNQQKTSQTSLESTVKRKGAKDVIKALTSRLHSMSPRAFMRSRSKARVDTPKHLTSSAAHAPCDVSIRGGNTSRLHDTLVKETGSKQNEVKQSPVWMEQYRPGVYITFVMLPTGQKGIKRVRFSRKVFQEREAERWWEDNQQQIYDTYNVDGYINSF</sequence>
<dbReference type="InterPro" id="IPR011011">
    <property type="entry name" value="Znf_FYVE_PHD"/>
</dbReference>
<protein>
    <submittedName>
        <fullName evidence="10">Uncharacterized protein</fullName>
    </submittedName>
</protein>
<organism evidence="10 11">
    <name type="scientific">Ambrosia artemisiifolia</name>
    <name type="common">Common ragweed</name>
    <dbReference type="NCBI Taxonomy" id="4212"/>
    <lineage>
        <taxon>Eukaryota</taxon>
        <taxon>Viridiplantae</taxon>
        <taxon>Streptophyta</taxon>
        <taxon>Embryophyta</taxon>
        <taxon>Tracheophyta</taxon>
        <taxon>Spermatophyta</taxon>
        <taxon>Magnoliopsida</taxon>
        <taxon>eudicotyledons</taxon>
        <taxon>Gunneridae</taxon>
        <taxon>Pentapetalae</taxon>
        <taxon>asterids</taxon>
        <taxon>campanulids</taxon>
        <taxon>Asterales</taxon>
        <taxon>Asteraceae</taxon>
        <taxon>Asteroideae</taxon>
        <taxon>Heliantheae alliance</taxon>
        <taxon>Heliantheae</taxon>
        <taxon>Ambrosia</taxon>
    </lineage>
</organism>
<feature type="domain" description="FYVE-type" evidence="8">
    <location>
        <begin position="612"/>
        <end position="674"/>
    </location>
</feature>
<feature type="region of interest" description="Disordered" evidence="7">
    <location>
        <begin position="725"/>
        <end position="766"/>
    </location>
</feature>
<evidence type="ECO:0000313" key="11">
    <source>
        <dbReference type="Proteomes" id="UP001206925"/>
    </source>
</evidence>
<dbReference type="AlphaFoldDB" id="A0AAD5BQ37"/>
<dbReference type="Gene3D" id="2.130.10.30">
    <property type="entry name" value="Regulator of chromosome condensation 1/beta-lactamase-inhibitor protein II"/>
    <property type="match status" value="2"/>
</dbReference>
<dbReference type="Pfam" id="PF01363">
    <property type="entry name" value="FYVE"/>
    <property type="match status" value="1"/>
</dbReference>
<gene>
    <name evidence="10" type="ORF">M8C21_015762</name>
</gene>
<evidence type="ECO:0000256" key="4">
    <source>
        <dbReference type="ARBA" id="ARBA00022833"/>
    </source>
</evidence>
<dbReference type="SMART" id="SM00064">
    <property type="entry name" value="FYVE"/>
    <property type="match status" value="1"/>
</dbReference>
<dbReference type="PROSITE" id="PS50178">
    <property type="entry name" value="ZF_FYVE"/>
    <property type="match status" value="1"/>
</dbReference>